<dbReference type="EC" id="2.8.1.12" evidence="3"/>
<comment type="subunit">
    <text evidence="7">Heterotetramer of 2 MoaD subunits and 2 MoaE subunits. Also stable as homodimer. The enzyme changes between these two forms during catalysis.</text>
</comment>
<evidence type="ECO:0000256" key="8">
    <source>
        <dbReference type="ARBA" id="ARBA00029745"/>
    </source>
</evidence>
<evidence type="ECO:0000256" key="6">
    <source>
        <dbReference type="ARBA" id="ARBA00025448"/>
    </source>
</evidence>
<dbReference type="InterPro" id="IPR003448">
    <property type="entry name" value="Mopterin_biosynth_MoaE"/>
</dbReference>
<evidence type="ECO:0000256" key="13">
    <source>
        <dbReference type="SAM" id="MobiDB-lite"/>
    </source>
</evidence>
<comment type="function">
    <text evidence="6">Converts molybdopterin precursor Z into molybdopterin. This requires the incorporation of two sulfur atoms into precursor Z to generate a dithiolene group. The sulfur is provided by MoaD.</text>
</comment>
<comment type="catalytic activity">
    <reaction evidence="12">
        <text>2 [molybdopterin-synthase sulfur-carrier protein]-C-terminal-Gly-aminoethanethioate + cyclic pyranopterin phosphate + H2O = molybdopterin + 2 [molybdopterin-synthase sulfur-carrier protein]-C-terminal Gly-Gly + 2 H(+)</text>
        <dbReference type="Rhea" id="RHEA:26333"/>
        <dbReference type="Rhea" id="RHEA-COMP:12202"/>
        <dbReference type="Rhea" id="RHEA-COMP:19907"/>
        <dbReference type="ChEBI" id="CHEBI:15377"/>
        <dbReference type="ChEBI" id="CHEBI:15378"/>
        <dbReference type="ChEBI" id="CHEBI:58698"/>
        <dbReference type="ChEBI" id="CHEBI:59648"/>
        <dbReference type="ChEBI" id="CHEBI:90778"/>
        <dbReference type="ChEBI" id="CHEBI:232372"/>
        <dbReference type="EC" id="2.8.1.12"/>
    </reaction>
</comment>
<dbReference type="CDD" id="cd00756">
    <property type="entry name" value="MoaE"/>
    <property type="match status" value="1"/>
</dbReference>
<dbReference type="GO" id="GO:0006777">
    <property type="term" value="P:Mo-molybdopterin cofactor biosynthetic process"/>
    <property type="evidence" value="ECO:0007669"/>
    <property type="project" value="UniProtKB-KW"/>
</dbReference>
<dbReference type="STRING" id="655015.B1812_10235"/>
<evidence type="ECO:0000256" key="10">
    <source>
        <dbReference type="ARBA" id="ARBA00030781"/>
    </source>
</evidence>
<evidence type="ECO:0000256" key="4">
    <source>
        <dbReference type="ARBA" id="ARBA00013858"/>
    </source>
</evidence>
<reference evidence="14 15" key="1">
    <citation type="submission" date="2017-02" db="EMBL/GenBank/DDBJ databases">
        <authorList>
            <person name="Peterson S.W."/>
        </authorList>
    </citation>
    <scope>NUCLEOTIDE SEQUENCE [LARGE SCALE GENOMIC DNA]</scope>
    <source>
        <strain evidence="14 15">S285</strain>
    </source>
</reference>
<dbReference type="OrthoDB" id="9803224at2"/>
<dbReference type="GO" id="GO:0030366">
    <property type="term" value="F:molybdopterin synthase activity"/>
    <property type="evidence" value="ECO:0007669"/>
    <property type="project" value="UniProtKB-EC"/>
</dbReference>
<dbReference type="AlphaFoldDB" id="A0A1W6MUV9"/>
<dbReference type="SUPFAM" id="SSF54690">
    <property type="entry name" value="Molybdopterin synthase subunit MoaE"/>
    <property type="match status" value="1"/>
</dbReference>
<sequence length="192" mass="20940">MRQAQQGPRVVIRLCAEPFDAVQEEREILATGADIGGLVAFTGLCRSEAGAIAALEIEHYPGMAESEIAAVAQEAVTRWPLLALSVLHRYGRLSPGEKIVLVLAAAKGRAEAFAAAEFVMDYLKSRAPFWKRLILSDGSDGGWVDAKATDEAALARWKDRASERDGPPGREQMHEPAMQSGRRNRRGEGDER</sequence>
<evidence type="ECO:0000256" key="5">
    <source>
        <dbReference type="ARBA" id="ARBA00023150"/>
    </source>
</evidence>
<dbReference type="RefSeq" id="WP_085771491.1">
    <property type="nucleotide sequence ID" value="NZ_AP027149.1"/>
</dbReference>
<evidence type="ECO:0000256" key="12">
    <source>
        <dbReference type="ARBA" id="ARBA00049878"/>
    </source>
</evidence>
<organism evidence="14 15">
    <name type="scientific">Methylocystis bryophila</name>
    <dbReference type="NCBI Taxonomy" id="655015"/>
    <lineage>
        <taxon>Bacteria</taxon>
        <taxon>Pseudomonadati</taxon>
        <taxon>Pseudomonadota</taxon>
        <taxon>Alphaproteobacteria</taxon>
        <taxon>Hyphomicrobiales</taxon>
        <taxon>Methylocystaceae</taxon>
        <taxon>Methylocystis</taxon>
    </lineage>
</organism>
<dbReference type="UniPathway" id="UPA00344"/>
<evidence type="ECO:0000313" key="14">
    <source>
        <dbReference type="EMBL" id="ARN81391.1"/>
    </source>
</evidence>
<dbReference type="PANTHER" id="PTHR23404">
    <property type="entry name" value="MOLYBDOPTERIN SYNTHASE RELATED"/>
    <property type="match status" value="1"/>
</dbReference>
<proteinExistence type="inferred from homology"/>
<evidence type="ECO:0000256" key="2">
    <source>
        <dbReference type="ARBA" id="ARBA00005426"/>
    </source>
</evidence>
<evidence type="ECO:0000256" key="9">
    <source>
        <dbReference type="ARBA" id="ARBA00030407"/>
    </source>
</evidence>
<evidence type="ECO:0000256" key="3">
    <source>
        <dbReference type="ARBA" id="ARBA00011950"/>
    </source>
</evidence>
<gene>
    <name evidence="14" type="ORF">B1812_10235</name>
</gene>
<accession>A0A1W6MUV9</accession>
<feature type="region of interest" description="Disordered" evidence="13">
    <location>
        <begin position="155"/>
        <end position="192"/>
    </location>
</feature>
<keyword evidence="5" id="KW-0501">Molybdenum cofactor biosynthesis</keyword>
<dbReference type="EMBL" id="CP019948">
    <property type="protein sequence ID" value="ARN81391.1"/>
    <property type="molecule type" value="Genomic_DNA"/>
</dbReference>
<evidence type="ECO:0000256" key="1">
    <source>
        <dbReference type="ARBA" id="ARBA00005046"/>
    </source>
</evidence>
<dbReference type="Gene3D" id="3.90.1170.40">
    <property type="entry name" value="Molybdopterin biosynthesis MoaE subunit"/>
    <property type="match status" value="1"/>
</dbReference>
<evidence type="ECO:0000313" key="15">
    <source>
        <dbReference type="Proteomes" id="UP000193978"/>
    </source>
</evidence>
<evidence type="ECO:0000256" key="7">
    <source>
        <dbReference type="ARBA" id="ARBA00026066"/>
    </source>
</evidence>
<comment type="similarity">
    <text evidence="2">Belongs to the MoaE family.</text>
</comment>
<protein>
    <recommendedName>
        <fullName evidence="4">Molybdopterin synthase catalytic subunit</fullName>
        <ecNumber evidence="3">2.8.1.12</ecNumber>
    </recommendedName>
    <alternativeName>
        <fullName evidence="10">MPT synthase subunit 2</fullName>
    </alternativeName>
    <alternativeName>
        <fullName evidence="8">Molybdenum cofactor biosynthesis protein E</fullName>
    </alternativeName>
    <alternativeName>
        <fullName evidence="9">Molybdopterin-converting factor large subunit</fullName>
    </alternativeName>
    <alternativeName>
        <fullName evidence="11">Molybdopterin-converting factor subunit 2</fullName>
    </alternativeName>
</protein>
<evidence type="ECO:0000256" key="11">
    <source>
        <dbReference type="ARBA" id="ARBA00032474"/>
    </source>
</evidence>
<dbReference type="Proteomes" id="UP000193978">
    <property type="component" value="Chromosome"/>
</dbReference>
<feature type="compositionally biased region" description="Basic and acidic residues" evidence="13">
    <location>
        <begin position="156"/>
        <end position="174"/>
    </location>
</feature>
<name>A0A1W6MUV9_9HYPH</name>
<dbReference type="Pfam" id="PF02391">
    <property type="entry name" value="MoaE"/>
    <property type="match status" value="1"/>
</dbReference>
<dbReference type="KEGG" id="mbry:B1812_10235"/>
<dbReference type="InterPro" id="IPR036563">
    <property type="entry name" value="MoaE_sf"/>
</dbReference>
<comment type="pathway">
    <text evidence="1">Cofactor biosynthesis; molybdopterin biosynthesis.</text>
</comment>
<keyword evidence="15" id="KW-1185">Reference proteome</keyword>